<gene>
    <name evidence="2" type="ORF">FHR70_003777</name>
</gene>
<sequence length="129" mass="14368">MKWELIVFSEQVSDREAALELIRQVCQPDLSKTTRADLKAAEDFEEAVERLRKTDPDLAEAFTDAIASGVAAMLFRWSEGATMFISFVAKAISDHKREAAFFSRAVRLGSKRTEDRSDNGFSGPKPLPA</sequence>
<evidence type="ECO:0000313" key="3">
    <source>
        <dbReference type="Proteomes" id="UP000532010"/>
    </source>
</evidence>
<keyword evidence="3" id="KW-1185">Reference proteome</keyword>
<accession>A0A7W4YY29</accession>
<dbReference type="AlphaFoldDB" id="A0A7W4YY29"/>
<dbReference type="RefSeq" id="WP_183452916.1">
    <property type="nucleotide sequence ID" value="NZ_JACHWB010000005.1"/>
</dbReference>
<proteinExistence type="predicted"/>
<protein>
    <submittedName>
        <fullName evidence="2">Uncharacterized protein</fullName>
    </submittedName>
</protein>
<dbReference type="EMBL" id="JACHWB010000005">
    <property type="protein sequence ID" value="MBB3020691.1"/>
    <property type="molecule type" value="Genomic_DNA"/>
</dbReference>
<name>A0A7W4YY29_9HYPH</name>
<organism evidence="2 3">
    <name type="scientific">Microvirga lupini</name>
    <dbReference type="NCBI Taxonomy" id="420324"/>
    <lineage>
        <taxon>Bacteria</taxon>
        <taxon>Pseudomonadati</taxon>
        <taxon>Pseudomonadota</taxon>
        <taxon>Alphaproteobacteria</taxon>
        <taxon>Hyphomicrobiales</taxon>
        <taxon>Methylobacteriaceae</taxon>
        <taxon>Microvirga</taxon>
    </lineage>
</organism>
<evidence type="ECO:0000313" key="2">
    <source>
        <dbReference type="EMBL" id="MBB3020691.1"/>
    </source>
</evidence>
<comment type="caution">
    <text evidence="2">The sequence shown here is derived from an EMBL/GenBank/DDBJ whole genome shotgun (WGS) entry which is preliminary data.</text>
</comment>
<dbReference type="Proteomes" id="UP000532010">
    <property type="component" value="Unassembled WGS sequence"/>
</dbReference>
<evidence type="ECO:0000256" key="1">
    <source>
        <dbReference type="SAM" id="MobiDB-lite"/>
    </source>
</evidence>
<reference evidence="2 3" key="1">
    <citation type="submission" date="2020-08" db="EMBL/GenBank/DDBJ databases">
        <title>The Agave Microbiome: Exploring the role of microbial communities in plant adaptations to desert environments.</title>
        <authorList>
            <person name="Partida-Martinez L.P."/>
        </authorList>
    </citation>
    <scope>NUCLEOTIDE SEQUENCE [LARGE SCALE GENOMIC DNA]</scope>
    <source>
        <strain evidence="2 3">AT3.9</strain>
    </source>
</reference>
<feature type="region of interest" description="Disordered" evidence="1">
    <location>
        <begin position="110"/>
        <end position="129"/>
    </location>
</feature>